<dbReference type="NCBIfam" id="TIGR00697">
    <property type="entry name" value="queuosine precursor transporter"/>
    <property type="match status" value="1"/>
</dbReference>
<reference evidence="2 3" key="1">
    <citation type="submission" date="2016-02" db="EMBL/GenBank/DDBJ databases">
        <title>Genome sequence of Moorella mulderi DSM 14980.</title>
        <authorList>
            <person name="Poehlein A."/>
            <person name="Daniel R."/>
        </authorList>
    </citation>
    <scope>NUCLEOTIDE SEQUENCE [LARGE SCALE GENOMIC DNA]</scope>
    <source>
        <strain evidence="2 3">DSM 14980</strain>
    </source>
</reference>
<keyword evidence="1" id="KW-0813">Transport</keyword>
<keyword evidence="1" id="KW-0472">Membrane</keyword>
<comment type="similarity">
    <text evidence="1">Belongs to the vitamin uptake transporter (VUT/ECF) (TC 2.A.88) family. Q precursor transporter subfamily.</text>
</comment>
<evidence type="ECO:0000313" key="3">
    <source>
        <dbReference type="Proteomes" id="UP000075670"/>
    </source>
</evidence>
<dbReference type="GO" id="GO:0022857">
    <property type="term" value="F:transmembrane transporter activity"/>
    <property type="evidence" value="ECO:0007669"/>
    <property type="project" value="UniProtKB-UniRule"/>
</dbReference>
<dbReference type="OrthoDB" id="9805479at2"/>
<comment type="function">
    <text evidence="1">Involved in the import of queuosine (Q) precursors, required for Q precursor salvage.</text>
</comment>
<keyword evidence="3" id="KW-1185">Reference proteome</keyword>
<organism evidence="2 3">
    <name type="scientific">Moorella mulderi DSM 14980</name>
    <dbReference type="NCBI Taxonomy" id="1122241"/>
    <lineage>
        <taxon>Bacteria</taxon>
        <taxon>Bacillati</taxon>
        <taxon>Bacillota</taxon>
        <taxon>Clostridia</taxon>
        <taxon>Neomoorellales</taxon>
        <taxon>Neomoorellaceae</taxon>
        <taxon>Neomoorella</taxon>
    </lineage>
</organism>
<protein>
    <recommendedName>
        <fullName evidence="1">Probable queuosine precursor transporter</fullName>
        <shortName evidence="1">Q precursor transporter</shortName>
    </recommendedName>
</protein>
<proteinExistence type="inferred from homology"/>
<gene>
    <name evidence="2" type="ORF">MOMUL_18540</name>
</gene>
<dbReference type="Pfam" id="PF02592">
    <property type="entry name" value="Vut_1"/>
    <property type="match status" value="1"/>
</dbReference>
<dbReference type="AlphaFoldDB" id="A0A151AWN7"/>
<evidence type="ECO:0000313" key="2">
    <source>
        <dbReference type="EMBL" id="KYH31972.1"/>
    </source>
</evidence>
<feature type="transmembrane region" description="Helical" evidence="1">
    <location>
        <begin position="34"/>
        <end position="56"/>
    </location>
</feature>
<feature type="transmembrane region" description="Helical" evidence="1">
    <location>
        <begin position="155"/>
        <end position="176"/>
    </location>
</feature>
<dbReference type="PANTHER" id="PTHR34300:SF2">
    <property type="entry name" value="QUEUOSINE PRECURSOR TRANSPORTER-RELATED"/>
    <property type="match status" value="1"/>
</dbReference>
<accession>A0A151AWN7</accession>
<evidence type="ECO:0000256" key="1">
    <source>
        <dbReference type="HAMAP-Rule" id="MF_02088"/>
    </source>
</evidence>
<keyword evidence="1" id="KW-1133">Transmembrane helix</keyword>
<name>A0A151AWN7_9FIRM</name>
<feature type="transmembrane region" description="Helical" evidence="1">
    <location>
        <begin position="107"/>
        <end position="127"/>
    </location>
</feature>
<dbReference type="PATRIC" id="fig|1122241.3.peg.1971"/>
<dbReference type="GO" id="GO:0005886">
    <property type="term" value="C:plasma membrane"/>
    <property type="evidence" value="ECO:0007669"/>
    <property type="project" value="UniProtKB-SubCell"/>
</dbReference>
<dbReference type="PANTHER" id="PTHR34300">
    <property type="entry name" value="QUEUOSINE PRECURSOR TRANSPORTER-RELATED"/>
    <property type="match status" value="1"/>
</dbReference>
<keyword evidence="1" id="KW-0812">Transmembrane</keyword>
<comment type="caution">
    <text evidence="2">The sequence shown here is derived from an EMBL/GenBank/DDBJ whole genome shotgun (WGS) entry which is preliminary data.</text>
</comment>
<sequence length="226" mass="25885">MRYKLFPFVMVAFVVVLLLSNTVAVKVAKFGPFFFDGAVILFPISYIFGDILTEVYGYKRSRVVVWTGFIACLFMSFVYWLVGILPPAPPWGGQEAYQRILGQTPRIVMASLAAYFCGEFINSYILAKLKILTRGRWLWTRTIGSTIAGQMVDTVLFITIAFAGIMPGTVLLRMIMTNYFFKTTYEVLATPLTYAVTAWLKRVENEDYYDFQTNFNPFMVTMEDLR</sequence>
<dbReference type="HAMAP" id="MF_02088">
    <property type="entry name" value="Q_prec_transport"/>
    <property type="match status" value="1"/>
</dbReference>
<dbReference type="RefSeq" id="WP_062284307.1">
    <property type="nucleotide sequence ID" value="NZ_LTBC01000006.1"/>
</dbReference>
<keyword evidence="1" id="KW-1003">Cell membrane</keyword>
<dbReference type="EMBL" id="LTBC01000006">
    <property type="protein sequence ID" value="KYH31972.1"/>
    <property type="molecule type" value="Genomic_DNA"/>
</dbReference>
<dbReference type="InterPro" id="IPR003744">
    <property type="entry name" value="YhhQ"/>
</dbReference>
<comment type="subcellular location">
    <subcellularLocation>
        <location evidence="1">Cell membrane</location>
        <topology evidence="1">Multi-pass membrane protein</topology>
    </subcellularLocation>
</comment>
<feature type="transmembrane region" description="Helical" evidence="1">
    <location>
        <begin position="63"/>
        <end position="82"/>
    </location>
</feature>
<dbReference type="Proteomes" id="UP000075670">
    <property type="component" value="Unassembled WGS sequence"/>
</dbReference>